<dbReference type="InterPro" id="IPR005467">
    <property type="entry name" value="His_kinase_dom"/>
</dbReference>
<evidence type="ECO:0000256" key="10">
    <source>
        <dbReference type="ARBA" id="ARBA00022840"/>
    </source>
</evidence>
<dbReference type="InterPro" id="IPR003661">
    <property type="entry name" value="HisK_dim/P_dom"/>
</dbReference>
<dbReference type="EC" id="2.7.13.3" evidence="3"/>
<evidence type="ECO:0000256" key="5">
    <source>
        <dbReference type="ARBA" id="ARBA00022519"/>
    </source>
</evidence>
<dbReference type="Pfam" id="PF02518">
    <property type="entry name" value="HATPase_c"/>
    <property type="match status" value="1"/>
</dbReference>
<evidence type="ECO:0000256" key="4">
    <source>
        <dbReference type="ARBA" id="ARBA00022475"/>
    </source>
</evidence>
<name>A0ABU7IFB7_9FLAO</name>
<evidence type="ECO:0000313" key="21">
    <source>
        <dbReference type="Proteomes" id="UP001343698"/>
    </source>
</evidence>
<evidence type="ECO:0000259" key="19">
    <source>
        <dbReference type="PROSITE" id="PS50894"/>
    </source>
</evidence>
<comment type="subcellular location">
    <subcellularLocation>
        <location evidence="2">Cell inner membrane</location>
        <topology evidence="2">Multi-pass membrane protein</topology>
    </subcellularLocation>
</comment>
<evidence type="ECO:0000256" key="15">
    <source>
        <dbReference type="SAM" id="Coils"/>
    </source>
</evidence>
<evidence type="ECO:0000256" key="12">
    <source>
        <dbReference type="ARBA" id="ARBA00023136"/>
    </source>
</evidence>
<feature type="transmembrane region" description="Helical" evidence="16">
    <location>
        <begin position="274"/>
        <end position="294"/>
    </location>
</feature>
<evidence type="ECO:0000256" key="2">
    <source>
        <dbReference type="ARBA" id="ARBA00004429"/>
    </source>
</evidence>
<dbReference type="PROSITE" id="PS50894">
    <property type="entry name" value="HPT"/>
    <property type="match status" value="1"/>
</dbReference>
<dbReference type="PROSITE" id="PS50109">
    <property type="entry name" value="HIS_KIN"/>
    <property type="match status" value="1"/>
</dbReference>
<dbReference type="SUPFAM" id="SSF47384">
    <property type="entry name" value="Homodimeric domain of signal transducing histidine kinase"/>
    <property type="match status" value="1"/>
</dbReference>
<dbReference type="Gene3D" id="1.10.287.130">
    <property type="match status" value="1"/>
</dbReference>
<dbReference type="InterPro" id="IPR036890">
    <property type="entry name" value="HATPase_C_sf"/>
</dbReference>
<dbReference type="CDD" id="cd00082">
    <property type="entry name" value="HisKA"/>
    <property type="match status" value="1"/>
</dbReference>
<evidence type="ECO:0000256" key="11">
    <source>
        <dbReference type="ARBA" id="ARBA00022989"/>
    </source>
</evidence>
<evidence type="ECO:0000313" key="20">
    <source>
        <dbReference type="EMBL" id="MEE1971648.1"/>
    </source>
</evidence>
<dbReference type="InterPro" id="IPR011006">
    <property type="entry name" value="CheY-like_superfamily"/>
</dbReference>
<evidence type="ECO:0000259" key="17">
    <source>
        <dbReference type="PROSITE" id="PS50109"/>
    </source>
</evidence>
<feature type="transmembrane region" description="Helical" evidence="16">
    <location>
        <begin position="12"/>
        <end position="31"/>
    </location>
</feature>
<dbReference type="SMART" id="SM00387">
    <property type="entry name" value="HATPase_c"/>
    <property type="match status" value="1"/>
</dbReference>
<dbReference type="SUPFAM" id="SSF52172">
    <property type="entry name" value="CheY-like"/>
    <property type="match status" value="1"/>
</dbReference>
<evidence type="ECO:0000256" key="9">
    <source>
        <dbReference type="ARBA" id="ARBA00022777"/>
    </source>
</evidence>
<sequence>MERSKNKFTFKIVFSYLLLLVLAGIASFYIYSEIGTYINTGKTEKEDAKLLKTSALITQLYEAESLSKIALQSKSTNDFNTYLTKIDSTYTDIEHLKGVTNSEYQNQLLDSLTLLLEKKVDNYKSLRTLKTRDQTKQAIDKALDEFDQLEESLGVITPEGIAPNIHELSPKAQQVIRDVAKYLNENVPEDTSNEKAIKADSILKVSRELLKEVQKENSLNESSLALKEIAFNKTDIELSQQLRTIISSFEQEILINSINENIKKETALNRSVRLSIIAALLGFLVVGIFIFILNKDFWKASLYRKKLEQEKKYSEALLKSREQLIGTVSHDLRTPINAIIGYTQLLEDSKVTESQLRYLRQIKSASDYVNNLVNDLLDFSQLEAGKMTPEKTAFSLYELLLEIVDDFKSTQKEKGLKTEVYIDAELHKPIINDPLRIRQIVSNLLGNAYKFTDQGKIGLKAVLDQKRKNVKIIVSDTGIGISLHEQQQIFNEFTQIKDTDLKKYGGYGLGLTISKKLTELLEGNIGLKSDLGQGSTFTLELPVKFTKEKKLKDSKEVQKIPLKDVEILIIDDDASFLQMLGEMLESEDIKTHRYAGLHQIDEDGPLTYDVVLTDIEMPQATGFDVVRSFKTGAFRHYSGQPIIAMTGRRDMKKSQFTEHGFSDFLIKPFTKNELLRTIKVLKPGREMEEDSSTETGKGNFKNLFDLTYLKTFLGDDEESVRDILSTFQKDTSANLQELELAFKDKDRETLGKTAHRMLPMFRQLKITACIPDLEKLEKNEREEGLEELEAALYTLKNNVLTLLEQLGKASV</sequence>
<dbReference type="Pfam" id="PF00072">
    <property type="entry name" value="Response_reg"/>
    <property type="match status" value="1"/>
</dbReference>
<evidence type="ECO:0000256" key="7">
    <source>
        <dbReference type="ARBA" id="ARBA00022679"/>
    </source>
</evidence>
<feature type="domain" description="Histidine kinase" evidence="17">
    <location>
        <begin position="327"/>
        <end position="545"/>
    </location>
</feature>
<evidence type="ECO:0000256" key="16">
    <source>
        <dbReference type="SAM" id="Phobius"/>
    </source>
</evidence>
<organism evidence="20 21">
    <name type="scientific">Maribacter flavus</name>
    <dbReference type="NCBI Taxonomy" id="1658664"/>
    <lineage>
        <taxon>Bacteria</taxon>
        <taxon>Pseudomonadati</taxon>
        <taxon>Bacteroidota</taxon>
        <taxon>Flavobacteriia</taxon>
        <taxon>Flavobacteriales</taxon>
        <taxon>Flavobacteriaceae</taxon>
        <taxon>Maribacter</taxon>
    </lineage>
</organism>
<reference evidence="20 21" key="1">
    <citation type="submission" date="2024-01" db="EMBL/GenBank/DDBJ databases">
        <title>Maribacter spp. originated from different algae showed divergent polysaccharides utilization ability.</title>
        <authorList>
            <person name="Wang H."/>
            <person name="Wu Y."/>
        </authorList>
    </citation>
    <scope>NUCLEOTIDE SEQUENCE [LARGE SCALE GENOMIC DNA]</scope>
    <source>
        <strain evidence="20 21">KPT27_14</strain>
    </source>
</reference>
<keyword evidence="4" id="KW-1003">Cell membrane</keyword>
<keyword evidence="10 20" id="KW-0547">Nucleotide-binding</keyword>
<dbReference type="Proteomes" id="UP001343698">
    <property type="component" value="Unassembled WGS sequence"/>
</dbReference>
<feature type="domain" description="Response regulatory" evidence="18">
    <location>
        <begin position="566"/>
        <end position="682"/>
    </location>
</feature>
<dbReference type="CDD" id="cd00156">
    <property type="entry name" value="REC"/>
    <property type="match status" value="1"/>
</dbReference>
<feature type="modified residue" description="Phosphohistidine" evidence="13">
    <location>
        <position position="755"/>
    </location>
</feature>
<dbReference type="Gene3D" id="1.20.120.160">
    <property type="entry name" value="HPT domain"/>
    <property type="match status" value="1"/>
</dbReference>
<keyword evidence="11 16" id="KW-1133">Transmembrane helix</keyword>
<evidence type="ECO:0000256" key="3">
    <source>
        <dbReference type="ARBA" id="ARBA00012438"/>
    </source>
</evidence>
<keyword evidence="8 16" id="KW-0812">Transmembrane</keyword>
<gene>
    <name evidence="20" type="ORF">V1H85_04275</name>
</gene>
<keyword evidence="5" id="KW-0997">Cell inner membrane</keyword>
<keyword evidence="9" id="KW-0418">Kinase</keyword>
<dbReference type="InterPro" id="IPR004358">
    <property type="entry name" value="Sig_transdc_His_kin-like_C"/>
</dbReference>
<dbReference type="CDD" id="cd16922">
    <property type="entry name" value="HATPase_EvgS-ArcB-TorS-like"/>
    <property type="match status" value="1"/>
</dbReference>
<keyword evidence="15" id="KW-0175">Coiled coil</keyword>
<keyword evidence="6 14" id="KW-0597">Phosphoprotein</keyword>
<keyword evidence="21" id="KW-1185">Reference proteome</keyword>
<proteinExistence type="predicted"/>
<dbReference type="PROSITE" id="PS50110">
    <property type="entry name" value="RESPONSE_REGULATORY"/>
    <property type="match status" value="1"/>
</dbReference>
<dbReference type="SMART" id="SM00388">
    <property type="entry name" value="HisKA"/>
    <property type="match status" value="1"/>
</dbReference>
<dbReference type="Pfam" id="PF00512">
    <property type="entry name" value="HisKA"/>
    <property type="match status" value="1"/>
</dbReference>
<feature type="domain" description="HPt" evidence="19">
    <location>
        <begin position="716"/>
        <end position="811"/>
    </location>
</feature>
<dbReference type="GO" id="GO:0005524">
    <property type="term" value="F:ATP binding"/>
    <property type="evidence" value="ECO:0007669"/>
    <property type="project" value="UniProtKB-KW"/>
</dbReference>
<evidence type="ECO:0000256" key="6">
    <source>
        <dbReference type="ARBA" id="ARBA00022553"/>
    </source>
</evidence>
<dbReference type="InterPro" id="IPR008207">
    <property type="entry name" value="Sig_transdc_His_kin_Hpt_dom"/>
</dbReference>
<evidence type="ECO:0000259" key="18">
    <source>
        <dbReference type="PROSITE" id="PS50110"/>
    </source>
</evidence>
<comment type="caution">
    <text evidence="20">The sequence shown here is derived from an EMBL/GenBank/DDBJ whole genome shotgun (WGS) entry which is preliminary data.</text>
</comment>
<dbReference type="Gene3D" id="3.30.565.10">
    <property type="entry name" value="Histidine kinase-like ATPase, C-terminal domain"/>
    <property type="match status" value="1"/>
</dbReference>
<keyword evidence="10 20" id="KW-0067">ATP-binding</keyword>
<evidence type="ECO:0000256" key="13">
    <source>
        <dbReference type="PROSITE-ProRule" id="PRU00110"/>
    </source>
</evidence>
<feature type="modified residue" description="4-aspartylphosphate" evidence="14">
    <location>
        <position position="614"/>
    </location>
</feature>
<comment type="catalytic activity">
    <reaction evidence="1">
        <text>ATP + protein L-histidine = ADP + protein N-phospho-L-histidine.</text>
        <dbReference type="EC" id="2.7.13.3"/>
    </reaction>
</comment>
<evidence type="ECO:0000256" key="14">
    <source>
        <dbReference type="PROSITE-ProRule" id="PRU00169"/>
    </source>
</evidence>
<dbReference type="PANTHER" id="PTHR43047:SF78">
    <property type="entry name" value="SENSORY_REGULATORY PROTEIN RPFC"/>
    <property type="match status" value="1"/>
</dbReference>
<dbReference type="EMBL" id="JAZDDF010000001">
    <property type="protein sequence ID" value="MEE1971648.1"/>
    <property type="molecule type" value="Genomic_DNA"/>
</dbReference>
<dbReference type="PANTHER" id="PTHR43047">
    <property type="entry name" value="TWO-COMPONENT HISTIDINE PROTEIN KINASE"/>
    <property type="match status" value="1"/>
</dbReference>
<dbReference type="InterPro" id="IPR003594">
    <property type="entry name" value="HATPase_dom"/>
</dbReference>
<accession>A0ABU7IFB7</accession>
<dbReference type="PRINTS" id="PR00344">
    <property type="entry name" value="BCTRLSENSOR"/>
</dbReference>
<keyword evidence="7" id="KW-0808">Transferase</keyword>
<keyword evidence="12 16" id="KW-0472">Membrane</keyword>
<dbReference type="RefSeq" id="WP_272636095.1">
    <property type="nucleotide sequence ID" value="NZ_JAZDDF010000001.1"/>
</dbReference>
<dbReference type="SMART" id="SM00448">
    <property type="entry name" value="REC"/>
    <property type="match status" value="1"/>
</dbReference>
<dbReference type="InterPro" id="IPR036097">
    <property type="entry name" value="HisK_dim/P_sf"/>
</dbReference>
<evidence type="ECO:0000256" key="8">
    <source>
        <dbReference type="ARBA" id="ARBA00022692"/>
    </source>
</evidence>
<dbReference type="InterPro" id="IPR001789">
    <property type="entry name" value="Sig_transdc_resp-reg_receiver"/>
</dbReference>
<dbReference type="InterPro" id="IPR036641">
    <property type="entry name" value="HPT_dom_sf"/>
</dbReference>
<protein>
    <recommendedName>
        <fullName evidence="3">histidine kinase</fullName>
        <ecNumber evidence="3">2.7.13.3</ecNumber>
    </recommendedName>
</protein>
<dbReference type="SUPFAM" id="SSF55874">
    <property type="entry name" value="ATPase domain of HSP90 chaperone/DNA topoisomerase II/histidine kinase"/>
    <property type="match status" value="1"/>
</dbReference>
<dbReference type="SUPFAM" id="SSF47226">
    <property type="entry name" value="Histidine-containing phosphotransfer domain, HPT domain"/>
    <property type="match status" value="1"/>
</dbReference>
<evidence type="ECO:0000256" key="1">
    <source>
        <dbReference type="ARBA" id="ARBA00000085"/>
    </source>
</evidence>
<feature type="coiled-coil region" evidence="15">
    <location>
        <begin position="778"/>
        <end position="805"/>
    </location>
</feature>
<dbReference type="Gene3D" id="3.40.50.2300">
    <property type="match status" value="1"/>
</dbReference>